<name>A0A0E9UXQ6_ANGAN</name>
<proteinExistence type="predicted"/>
<protein>
    <submittedName>
        <fullName evidence="1">Uncharacterized protein</fullName>
    </submittedName>
</protein>
<organism evidence="1">
    <name type="scientific">Anguilla anguilla</name>
    <name type="common">European freshwater eel</name>
    <name type="synonym">Muraena anguilla</name>
    <dbReference type="NCBI Taxonomy" id="7936"/>
    <lineage>
        <taxon>Eukaryota</taxon>
        <taxon>Metazoa</taxon>
        <taxon>Chordata</taxon>
        <taxon>Craniata</taxon>
        <taxon>Vertebrata</taxon>
        <taxon>Euteleostomi</taxon>
        <taxon>Actinopterygii</taxon>
        <taxon>Neopterygii</taxon>
        <taxon>Teleostei</taxon>
        <taxon>Anguilliformes</taxon>
        <taxon>Anguillidae</taxon>
        <taxon>Anguilla</taxon>
    </lineage>
</organism>
<accession>A0A0E9UXQ6</accession>
<dbReference type="AlphaFoldDB" id="A0A0E9UXQ6"/>
<reference evidence="1" key="2">
    <citation type="journal article" date="2015" name="Fish Shellfish Immunol.">
        <title>Early steps in the European eel (Anguilla anguilla)-Vibrio vulnificus interaction in the gills: Role of the RtxA13 toxin.</title>
        <authorList>
            <person name="Callol A."/>
            <person name="Pajuelo D."/>
            <person name="Ebbesson L."/>
            <person name="Teles M."/>
            <person name="MacKenzie S."/>
            <person name="Amaro C."/>
        </authorList>
    </citation>
    <scope>NUCLEOTIDE SEQUENCE</scope>
</reference>
<sequence>MAFCSQKLSSWRGLPQ</sequence>
<reference evidence="1" key="1">
    <citation type="submission" date="2014-11" db="EMBL/GenBank/DDBJ databases">
        <authorList>
            <person name="Amaro Gonzalez C."/>
        </authorList>
    </citation>
    <scope>NUCLEOTIDE SEQUENCE</scope>
</reference>
<evidence type="ECO:0000313" key="1">
    <source>
        <dbReference type="EMBL" id="JAH69728.1"/>
    </source>
</evidence>
<dbReference type="EMBL" id="GBXM01038849">
    <property type="protein sequence ID" value="JAH69728.1"/>
    <property type="molecule type" value="Transcribed_RNA"/>
</dbReference>